<keyword evidence="10" id="KW-1185">Reference proteome</keyword>
<sequence>MGCRDTENSSKRRAVTRSQQTGKPDSTTVWGAFASVCGAIFNGWAAAHIGHRIVPMGSLAFLTGATFISFFASSIEILLLGQFLCGLSWGVFTMIGLSYAAEVSPFAICGYLTAYVNLCWCIGQFISAGVLKGLISNLTEWG</sequence>
<feature type="region of interest" description="Disordered" evidence="6">
    <location>
        <begin position="1"/>
        <end position="25"/>
    </location>
</feature>
<evidence type="ECO:0000256" key="1">
    <source>
        <dbReference type="ARBA" id="ARBA00004141"/>
    </source>
</evidence>
<feature type="compositionally biased region" description="Polar residues" evidence="6">
    <location>
        <begin position="16"/>
        <end position="25"/>
    </location>
</feature>
<evidence type="ECO:0000313" key="9">
    <source>
        <dbReference type="EMBL" id="KAK0620256.1"/>
    </source>
</evidence>
<evidence type="ECO:0000259" key="8">
    <source>
        <dbReference type="PROSITE" id="PS50850"/>
    </source>
</evidence>
<keyword evidence="3 7" id="KW-0812">Transmembrane</keyword>
<feature type="transmembrane region" description="Helical" evidence="7">
    <location>
        <begin position="27"/>
        <end position="47"/>
    </location>
</feature>
<dbReference type="PROSITE" id="PS50850">
    <property type="entry name" value="MFS"/>
    <property type="match status" value="1"/>
</dbReference>
<dbReference type="Proteomes" id="UP001175000">
    <property type="component" value="Unassembled WGS sequence"/>
</dbReference>
<dbReference type="SUPFAM" id="SSF103473">
    <property type="entry name" value="MFS general substrate transporter"/>
    <property type="match status" value="1"/>
</dbReference>
<evidence type="ECO:0000256" key="3">
    <source>
        <dbReference type="ARBA" id="ARBA00022692"/>
    </source>
</evidence>
<name>A0AA40BZY8_9PEZI</name>
<organism evidence="9 10">
    <name type="scientific">Immersiella caudata</name>
    <dbReference type="NCBI Taxonomy" id="314043"/>
    <lineage>
        <taxon>Eukaryota</taxon>
        <taxon>Fungi</taxon>
        <taxon>Dikarya</taxon>
        <taxon>Ascomycota</taxon>
        <taxon>Pezizomycotina</taxon>
        <taxon>Sordariomycetes</taxon>
        <taxon>Sordariomycetidae</taxon>
        <taxon>Sordariales</taxon>
        <taxon>Lasiosphaeriaceae</taxon>
        <taxon>Immersiella</taxon>
    </lineage>
</organism>
<dbReference type="EMBL" id="JAULSU010000004">
    <property type="protein sequence ID" value="KAK0620256.1"/>
    <property type="molecule type" value="Genomic_DNA"/>
</dbReference>
<gene>
    <name evidence="9" type="ORF">B0T14DRAFT_567022</name>
</gene>
<comment type="caution">
    <text evidence="9">The sequence shown here is derived from an EMBL/GenBank/DDBJ whole genome shotgun (WGS) entry which is preliminary data.</text>
</comment>
<evidence type="ECO:0000256" key="6">
    <source>
        <dbReference type="SAM" id="MobiDB-lite"/>
    </source>
</evidence>
<dbReference type="Gene3D" id="1.20.1250.20">
    <property type="entry name" value="MFS general substrate transporter like domains"/>
    <property type="match status" value="1"/>
</dbReference>
<dbReference type="GO" id="GO:0005351">
    <property type="term" value="F:carbohydrate:proton symporter activity"/>
    <property type="evidence" value="ECO:0007669"/>
    <property type="project" value="TreeGrafter"/>
</dbReference>
<reference evidence="9" key="1">
    <citation type="submission" date="2023-06" db="EMBL/GenBank/DDBJ databases">
        <title>Genome-scale phylogeny and comparative genomics of the fungal order Sordariales.</title>
        <authorList>
            <consortium name="Lawrence Berkeley National Laboratory"/>
            <person name="Hensen N."/>
            <person name="Bonometti L."/>
            <person name="Westerberg I."/>
            <person name="Brannstrom I.O."/>
            <person name="Guillou S."/>
            <person name="Cros-Aarteil S."/>
            <person name="Calhoun S."/>
            <person name="Haridas S."/>
            <person name="Kuo A."/>
            <person name="Mondo S."/>
            <person name="Pangilinan J."/>
            <person name="Riley R."/>
            <person name="Labutti K."/>
            <person name="Andreopoulos B."/>
            <person name="Lipzen A."/>
            <person name="Chen C."/>
            <person name="Yanf M."/>
            <person name="Daum C."/>
            <person name="Ng V."/>
            <person name="Clum A."/>
            <person name="Steindorff A."/>
            <person name="Ohm R."/>
            <person name="Martin F."/>
            <person name="Silar P."/>
            <person name="Natvig D."/>
            <person name="Lalanne C."/>
            <person name="Gautier V."/>
            <person name="Ament-Velasquez S.L."/>
            <person name="Kruys A."/>
            <person name="Hutchinson M.I."/>
            <person name="Powell A.J."/>
            <person name="Barry K."/>
            <person name="Miller A.N."/>
            <person name="Grigoriev I.V."/>
            <person name="Debuchy R."/>
            <person name="Gladieux P."/>
            <person name="Thoren M.H."/>
            <person name="Johannesson H."/>
        </authorList>
    </citation>
    <scope>NUCLEOTIDE SEQUENCE</scope>
    <source>
        <strain evidence="9">CBS 606.72</strain>
    </source>
</reference>
<feature type="transmembrane region" description="Helical" evidence="7">
    <location>
        <begin position="112"/>
        <end position="135"/>
    </location>
</feature>
<dbReference type="InterPro" id="IPR036259">
    <property type="entry name" value="MFS_trans_sf"/>
</dbReference>
<proteinExistence type="inferred from homology"/>
<dbReference type="InterPro" id="IPR050360">
    <property type="entry name" value="MFS_Sugar_Transporters"/>
</dbReference>
<accession>A0AA40BZY8</accession>
<dbReference type="PANTHER" id="PTHR48022:SF2">
    <property type="entry name" value="PLASTIDIC GLUCOSE TRANSPORTER 4"/>
    <property type="match status" value="1"/>
</dbReference>
<evidence type="ECO:0000256" key="7">
    <source>
        <dbReference type="SAM" id="Phobius"/>
    </source>
</evidence>
<feature type="compositionally biased region" description="Basic and acidic residues" evidence="6">
    <location>
        <begin position="1"/>
        <end position="10"/>
    </location>
</feature>
<comment type="subcellular location">
    <subcellularLocation>
        <location evidence="1">Membrane</location>
        <topology evidence="1">Multi-pass membrane protein</topology>
    </subcellularLocation>
</comment>
<evidence type="ECO:0000256" key="5">
    <source>
        <dbReference type="ARBA" id="ARBA00023136"/>
    </source>
</evidence>
<comment type="similarity">
    <text evidence="2">Belongs to the major facilitator superfamily. Sugar transporter (TC 2.A.1.1) family.</text>
</comment>
<feature type="transmembrane region" description="Helical" evidence="7">
    <location>
        <begin position="53"/>
        <end position="72"/>
    </location>
</feature>
<dbReference type="GO" id="GO:0016020">
    <property type="term" value="C:membrane"/>
    <property type="evidence" value="ECO:0007669"/>
    <property type="project" value="UniProtKB-SubCell"/>
</dbReference>
<feature type="transmembrane region" description="Helical" evidence="7">
    <location>
        <begin position="79"/>
        <end position="100"/>
    </location>
</feature>
<dbReference type="Pfam" id="PF00083">
    <property type="entry name" value="Sugar_tr"/>
    <property type="match status" value="1"/>
</dbReference>
<dbReference type="AlphaFoldDB" id="A0AA40BZY8"/>
<dbReference type="PANTHER" id="PTHR48022">
    <property type="entry name" value="PLASTIDIC GLUCOSE TRANSPORTER 4"/>
    <property type="match status" value="1"/>
</dbReference>
<keyword evidence="4 7" id="KW-1133">Transmembrane helix</keyword>
<keyword evidence="5 7" id="KW-0472">Membrane</keyword>
<evidence type="ECO:0000313" key="10">
    <source>
        <dbReference type="Proteomes" id="UP001175000"/>
    </source>
</evidence>
<dbReference type="InterPro" id="IPR005828">
    <property type="entry name" value="MFS_sugar_transport-like"/>
</dbReference>
<protein>
    <recommendedName>
        <fullName evidence="8">Major facilitator superfamily (MFS) profile domain-containing protein</fullName>
    </recommendedName>
</protein>
<dbReference type="InterPro" id="IPR020846">
    <property type="entry name" value="MFS_dom"/>
</dbReference>
<evidence type="ECO:0000256" key="2">
    <source>
        <dbReference type="ARBA" id="ARBA00010992"/>
    </source>
</evidence>
<feature type="domain" description="Major facilitator superfamily (MFS) profile" evidence="8">
    <location>
        <begin position="1"/>
        <end position="142"/>
    </location>
</feature>
<evidence type="ECO:0000256" key="4">
    <source>
        <dbReference type="ARBA" id="ARBA00022989"/>
    </source>
</evidence>